<dbReference type="SUPFAM" id="SSF48179">
    <property type="entry name" value="6-phosphogluconate dehydrogenase C-terminal domain-like"/>
    <property type="match status" value="1"/>
</dbReference>
<accession>A0A285SRS3</accession>
<dbReference type="PROSITE" id="PS00895">
    <property type="entry name" value="3_HYDROXYISOBUT_DH"/>
    <property type="match status" value="1"/>
</dbReference>
<gene>
    <name evidence="6" type="ORF">SAMN05421512_106314</name>
</gene>
<dbReference type="GO" id="GO:0016054">
    <property type="term" value="P:organic acid catabolic process"/>
    <property type="evidence" value="ECO:0007669"/>
    <property type="project" value="UniProtKB-ARBA"/>
</dbReference>
<feature type="active site" evidence="3">
    <location>
        <position position="170"/>
    </location>
</feature>
<dbReference type="InterPro" id="IPR008927">
    <property type="entry name" value="6-PGluconate_DH-like_C_sf"/>
</dbReference>
<dbReference type="InterPro" id="IPR015815">
    <property type="entry name" value="HIBADH-related"/>
</dbReference>
<organism evidence="6 7">
    <name type="scientific">Stappia indica</name>
    <dbReference type="NCBI Taxonomy" id="538381"/>
    <lineage>
        <taxon>Bacteria</taxon>
        <taxon>Pseudomonadati</taxon>
        <taxon>Pseudomonadota</taxon>
        <taxon>Alphaproteobacteria</taxon>
        <taxon>Hyphomicrobiales</taxon>
        <taxon>Stappiaceae</taxon>
        <taxon>Stappia</taxon>
    </lineage>
</organism>
<feature type="domain" description="3-hydroxyisobutyrate dehydrogenase-like NAD-binding" evidence="5">
    <location>
        <begin position="168"/>
        <end position="283"/>
    </location>
</feature>
<keyword evidence="7" id="KW-1185">Reference proteome</keyword>
<dbReference type="Gene3D" id="1.10.1040.10">
    <property type="entry name" value="N-(1-d-carboxylethyl)-l-norvaline Dehydrogenase, domain 2"/>
    <property type="match status" value="1"/>
</dbReference>
<dbReference type="InterPro" id="IPR013328">
    <property type="entry name" value="6PGD_dom2"/>
</dbReference>
<evidence type="ECO:0000259" key="5">
    <source>
        <dbReference type="Pfam" id="PF14833"/>
    </source>
</evidence>
<dbReference type="PANTHER" id="PTHR43580">
    <property type="entry name" value="OXIDOREDUCTASE GLYR1-RELATED"/>
    <property type="match status" value="1"/>
</dbReference>
<keyword evidence="1" id="KW-0560">Oxidoreductase</keyword>
<dbReference type="EMBL" id="OBML01000006">
    <property type="protein sequence ID" value="SOC10961.1"/>
    <property type="molecule type" value="Genomic_DNA"/>
</dbReference>
<dbReference type="PANTHER" id="PTHR43580:SF2">
    <property type="entry name" value="CYTOKINE-LIKE NUCLEAR FACTOR N-PAC"/>
    <property type="match status" value="1"/>
</dbReference>
<proteinExistence type="predicted"/>
<dbReference type="Pfam" id="PF14833">
    <property type="entry name" value="NAD_binding_11"/>
    <property type="match status" value="1"/>
</dbReference>
<reference evidence="6 7" key="1">
    <citation type="submission" date="2017-08" db="EMBL/GenBank/DDBJ databases">
        <authorList>
            <person name="de Groot N.N."/>
        </authorList>
    </citation>
    <scope>NUCLEOTIDE SEQUENCE [LARGE SCALE GENOMIC DNA]</scope>
    <source>
        <strain evidence="6 7">USBA 352</strain>
    </source>
</reference>
<evidence type="ECO:0000256" key="1">
    <source>
        <dbReference type="ARBA" id="ARBA00023002"/>
    </source>
</evidence>
<evidence type="ECO:0000313" key="7">
    <source>
        <dbReference type="Proteomes" id="UP000219331"/>
    </source>
</evidence>
<dbReference type="InterPro" id="IPR002204">
    <property type="entry name" value="3-OH-isobutyrate_DH-rel_CS"/>
</dbReference>
<dbReference type="OrthoDB" id="9812907at2"/>
<evidence type="ECO:0000256" key="3">
    <source>
        <dbReference type="PIRSR" id="PIRSR000103-1"/>
    </source>
</evidence>
<evidence type="ECO:0000259" key="4">
    <source>
        <dbReference type="Pfam" id="PF03446"/>
    </source>
</evidence>
<feature type="domain" description="6-phosphogluconate dehydrogenase NADP-binding" evidence="4">
    <location>
        <begin position="2"/>
        <end position="157"/>
    </location>
</feature>
<dbReference type="InterPro" id="IPR036291">
    <property type="entry name" value="NAD(P)-bd_dom_sf"/>
</dbReference>
<dbReference type="STRING" id="538381.GCA_001696535_02832"/>
<dbReference type="Pfam" id="PF03446">
    <property type="entry name" value="NAD_binding_2"/>
    <property type="match status" value="1"/>
</dbReference>
<dbReference type="SUPFAM" id="SSF51735">
    <property type="entry name" value="NAD(P)-binding Rossmann-fold domains"/>
    <property type="match status" value="1"/>
</dbReference>
<protein>
    <submittedName>
        <fullName evidence="6">3-hydroxyisobutyrate dehydrogenase</fullName>
    </submittedName>
</protein>
<dbReference type="GO" id="GO:0051287">
    <property type="term" value="F:NAD binding"/>
    <property type="evidence" value="ECO:0007669"/>
    <property type="project" value="InterPro"/>
</dbReference>
<dbReference type="AlphaFoldDB" id="A0A285SRS3"/>
<dbReference type="InterPro" id="IPR029154">
    <property type="entry name" value="HIBADH-like_NADP-bd"/>
</dbReference>
<dbReference type="Proteomes" id="UP000219331">
    <property type="component" value="Unassembled WGS sequence"/>
</dbReference>
<dbReference type="InterPro" id="IPR051265">
    <property type="entry name" value="HIBADH-related_NP60_sf"/>
</dbReference>
<sequence>MRVGFVGLGVMGQPMALNLARAGVDLLVWNRTAGRCEPLREAGAKLAASAAEVFRNADVIILMMANGAATDAVLGRGTDSFAGTVAARLIVSMGTSSPEWSRGLDADIRAAGGRYVEAPVSGSRVPAEEGQLIGMLAGADDDVAMLRELLRPVCRETIPCGAVPGALTMKLSVNLFLITMVAGLAEAFHFAERHGADLQRFQAVLDVGPMASAVSRIKLAKLCAGDFSVQAAISDVKMNSGLVAEAARGAGIAAPLLDAADALFGEAEGLGLGKQDMAAVVKAIAARTDGGPQGA</sequence>
<evidence type="ECO:0000256" key="2">
    <source>
        <dbReference type="ARBA" id="ARBA00023027"/>
    </source>
</evidence>
<name>A0A285SRS3_9HYPH</name>
<dbReference type="InterPro" id="IPR006115">
    <property type="entry name" value="6PGDH_NADP-bd"/>
</dbReference>
<evidence type="ECO:0000313" key="6">
    <source>
        <dbReference type="EMBL" id="SOC10961.1"/>
    </source>
</evidence>
<dbReference type="GO" id="GO:0016491">
    <property type="term" value="F:oxidoreductase activity"/>
    <property type="evidence" value="ECO:0007669"/>
    <property type="project" value="UniProtKB-KW"/>
</dbReference>
<dbReference type="Gene3D" id="3.40.50.720">
    <property type="entry name" value="NAD(P)-binding Rossmann-like Domain"/>
    <property type="match status" value="1"/>
</dbReference>
<keyword evidence="2" id="KW-0520">NAD</keyword>
<dbReference type="PIRSF" id="PIRSF000103">
    <property type="entry name" value="HIBADH"/>
    <property type="match status" value="1"/>
</dbReference>
<dbReference type="GO" id="GO:0050661">
    <property type="term" value="F:NADP binding"/>
    <property type="evidence" value="ECO:0007669"/>
    <property type="project" value="InterPro"/>
</dbReference>